<dbReference type="GO" id="GO:0005788">
    <property type="term" value="C:endoplasmic reticulum lumen"/>
    <property type="evidence" value="ECO:0007669"/>
    <property type="project" value="UniProtKB-SubCell"/>
</dbReference>
<dbReference type="AlphaFoldDB" id="A0AA87ZHU5"/>
<evidence type="ECO:0000256" key="1">
    <source>
        <dbReference type="ARBA" id="ARBA00001182"/>
    </source>
</evidence>
<feature type="chain" id="PRO_5041691649" description="protein disulfide-isomerase" evidence="11">
    <location>
        <begin position="30"/>
        <end position="504"/>
    </location>
</feature>
<dbReference type="PANTHER" id="PTHR18929:SF189">
    <property type="entry name" value="PROTEIN DISULFIDE ISOMERASE-LIKE 1-5-RELATED"/>
    <property type="match status" value="1"/>
</dbReference>
<dbReference type="InterPro" id="IPR036249">
    <property type="entry name" value="Thioredoxin-like_sf"/>
</dbReference>
<dbReference type="FunFam" id="3.40.30.10:FF:000204">
    <property type="entry name" value="Protein disulfide isomerase-like 1-6"/>
    <property type="match status" value="1"/>
</dbReference>
<keyword evidence="9" id="KW-0413">Isomerase</keyword>
<evidence type="ECO:0000313" key="13">
    <source>
        <dbReference type="EMBL" id="GMN37214.1"/>
    </source>
</evidence>
<dbReference type="PANTHER" id="PTHR18929">
    <property type="entry name" value="PROTEIN DISULFIDE ISOMERASE"/>
    <property type="match status" value="1"/>
</dbReference>
<feature type="signal peptide" evidence="11">
    <location>
        <begin position="1"/>
        <end position="29"/>
    </location>
</feature>
<feature type="domain" description="Thioredoxin" evidence="12">
    <location>
        <begin position="59"/>
        <end position="183"/>
    </location>
</feature>
<sequence>MSRTKPTSRFIYLSLTLLLLFTLSTSTLSSETGDEDSEGIEELLALDEEAEREEHQGWSEASARSSEAELLTKAQRIVVELNGDNTKKVVEGNEFVLVLGYAPWCPRSAELMPQFAEAATSLKELGSPLLMAKLDADRYPKAASLLQIKGFPTLLLFVNGTSQIYTGGFSAEEIVIWARKKTGVPVTRINSVAEAEEVLKKGHTFVTGFFNKFEGQDYEEYVKAATADNEIQFIEVSDIEVANVLFPNIKPAKSFVGIVKSEPERYTTFEGTSFEKEKLLQFLEHNKFPLVTKLTEINSVRVYSSPIKLQVIIFADEDQFQKLLEPLQNVARKFKSKVTAFDNSMSSKYLLESDPTPSNIEDFCSRLLHGTLAPYYKSQPIPDNTDAVVQIIVGKSFEDLVLNSPKNVLLEVHTPWCINCETTSKQVEKLAKHFKGSDLVFGRFDASTNEHPKLHVQDYPTLLLYRASDKANPIKLYTKSSLKDLAGSINKHLKARDKVTKDEL</sequence>
<protein>
    <recommendedName>
        <fullName evidence="4">protein disulfide-isomerase</fullName>
        <ecNumber evidence="4">5.3.4.1</ecNumber>
    </recommendedName>
</protein>
<comment type="subcellular location">
    <subcellularLocation>
        <location evidence="2">Endoplasmic reticulum lumen</location>
    </subcellularLocation>
</comment>
<evidence type="ECO:0000256" key="9">
    <source>
        <dbReference type="ARBA" id="ARBA00023235"/>
    </source>
</evidence>
<evidence type="ECO:0000313" key="14">
    <source>
        <dbReference type="Proteomes" id="UP001187192"/>
    </source>
</evidence>
<dbReference type="FunFam" id="3.40.30.10:FF:000042">
    <property type="entry name" value="protein disulfide-isomerase A2"/>
    <property type="match status" value="1"/>
</dbReference>
<dbReference type="Pfam" id="PF13848">
    <property type="entry name" value="Thioredoxin_6"/>
    <property type="match status" value="1"/>
</dbReference>
<dbReference type="GO" id="GO:0034976">
    <property type="term" value="P:response to endoplasmic reticulum stress"/>
    <property type="evidence" value="ECO:0007669"/>
    <property type="project" value="TreeGrafter"/>
</dbReference>
<keyword evidence="7" id="KW-0256">Endoplasmic reticulum</keyword>
<proteinExistence type="inferred from homology"/>
<evidence type="ECO:0000256" key="6">
    <source>
        <dbReference type="ARBA" id="ARBA00022737"/>
    </source>
</evidence>
<evidence type="ECO:0000256" key="5">
    <source>
        <dbReference type="ARBA" id="ARBA00022729"/>
    </source>
</evidence>
<dbReference type="FunFam" id="3.40.30.10:FF:000201">
    <property type="entry name" value="Protein disulfide isomerase-like 1-5"/>
    <property type="match status" value="1"/>
</dbReference>
<organism evidence="13 14">
    <name type="scientific">Ficus carica</name>
    <name type="common">Common fig</name>
    <dbReference type="NCBI Taxonomy" id="3494"/>
    <lineage>
        <taxon>Eukaryota</taxon>
        <taxon>Viridiplantae</taxon>
        <taxon>Streptophyta</taxon>
        <taxon>Embryophyta</taxon>
        <taxon>Tracheophyta</taxon>
        <taxon>Spermatophyta</taxon>
        <taxon>Magnoliopsida</taxon>
        <taxon>eudicotyledons</taxon>
        <taxon>Gunneridae</taxon>
        <taxon>Pentapetalae</taxon>
        <taxon>rosids</taxon>
        <taxon>fabids</taxon>
        <taxon>Rosales</taxon>
        <taxon>Moraceae</taxon>
        <taxon>Ficeae</taxon>
        <taxon>Ficus</taxon>
    </lineage>
</organism>
<dbReference type="GO" id="GO:0003756">
    <property type="term" value="F:protein disulfide isomerase activity"/>
    <property type="evidence" value="ECO:0007669"/>
    <property type="project" value="UniProtKB-EC"/>
</dbReference>
<dbReference type="Pfam" id="PF00085">
    <property type="entry name" value="Thioredoxin"/>
    <property type="match status" value="2"/>
</dbReference>
<dbReference type="CDD" id="cd02961">
    <property type="entry name" value="PDI_a_family"/>
    <property type="match status" value="1"/>
</dbReference>
<name>A0AA87ZHU5_FICCA</name>
<evidence type="ECO:0000256" key="10">
    <source>
        <dbReference type="ARBA" id="ARBA00023284"/>
    </source>
</evidence>
<evidence type="ECO:0000259" key="12">
    <source>
        <dbReference type="PROSITE" id="PS51352"/>
    </source>
</evidence>
<dbReference type="Proteomes" id="UP001187192">
    <property type="component" value="Unassembled WGS sequence"/>
</dbReference>
<reference evidence="13" key="1">
    <citation type="submission" date="2023-07" db="EMBL/GenBank/DDBJ databases">
        <title>draft genome sequence of fig (Ficus carica).</title>
        <authorList>
            <person name="Takahashi T."/>
            <person name="Nishimura K."/>
        </authorList>
    </citation>
    <scope>NUCLEOTIDE SEQUENCE</scope>
</reference>
<dbReference type="InterPro" id="IPR013766">
    <property type="entry name" value="Thioredoxin_domain"/>
</dbReference>
<feature type="domain" description="Thioredoxin" evidence="12">
    <location>
        <begin position="367"/>
        <end position="504"/>
    </location>
</feature>
<evidence type="ECO:0000256" key="7">
    <source>
        <dbReference type="ARBA" id="ARBA00022824"/>
    </source>
</evidence>
<evidence type="ECO:0000256" key="4">
    <source>
        <dbReference type="ARBA" id="ARBA00012723"/>
    </source>
</evidence>
<dbReference type="EMBL" id="BTGU01000006">
    <property type="protein sequence ID" value="GMN37214.1"/>
    <property type="molecule type" value="Genomic_DNA"/>
</dbReference>
<comment type="catalytic activity">
    <reaction evidence="1">
        <text>Catalyzes the rearrangement of -S-S- bonds in proteins.</text>
        <dbReference type="EC" id="5.3.4.1"/>
    </reaction>
</comment>
<dbReference type="EC" id="5.3.4.1" evidence="4"/>
<evidence type="ECO:0000256" key="8">
    <source>
        <dbReference type="ARBA" id="ARBA00023157"/>
    </source>
</evidence>
<evidence type="ECO:0000256" key="2">
    <source>
        <dbReference type="ARBA" id="ARBA00004319"/>
    </source>
</evidence>
<dbReference type="GO" id="GO:0006457">
    <property type="term" value="P:protein folding"/>
    <property type="evidence" value="ECO:0007669"/>
    <property type="project" value="TreeGrafter"/>
</dbReference>
<evidence type="ECO:0000256" key="11">
    <source>
        <dbReference type="SAM" id="SignalP"/>
    </source>
</evidence>
<dbReference type="Gene3D" id="3.40.30.10">
    <property type="entry name" value="Glutaredoxin"/>
    <property type="match status" value="5"/>
</dbReference>
<keyword evidence="8" id="KW-1015">Disulfide bond</keyword>
<dbReference type="PROSITE" id="PS51352">
    <property type="entry name" value="THIOREDOXIN_2"/>
    <property type="match status" value="2"/>
</dbReference>
<gene>
    <name evidence="13" type="ORF">TIFTF001_006631</name>
</gene>
<comment type="caution">
    <text evidence="13">The sequence shown here is derived from an EMBL/GenBank/DDBJ whole genome shotgun (WGS) entry which is preliminary data.</text>
</comment>
<keyword evidence="5 11" id="KW-0732">Signal</keyword>
<comment type="similarity">
    <text evidence="3">Belongs to the protein disulfide isomerase family.</text>
</comment>
<dbReference type="SUPFAM" id="SSF52833">
    <property type="entry name" value="Thioredoxin-like"/>
    <property type="match status" value="3"/>
</dbReference>
<keyword evidence="6" id="KW-0677">Repeat</keyword>
<evidence type="ECO:0000256" key="3">
    <source>
        <dbReference type="ARBA" id="ARBA00006347"/>
    </source>
</evidence>
<keyword evidence="10" id="KW-0676">Redox-active center</keyword>
<keyword evidence="14" id="KW-1185">Reference proteome</keyword>
<accession>A0AA87ZHU5</accession>
<dbReference type="CDD" id="cd02981">
    <property type="entry name" value="PDI_b_family"/>
    <property type="match status" value="1"/>
</dbReference>